<proteinExistence type="predicted"/>
<feature type="transmembrane region" description="Helical" evidence="1">
    <location>
        <begin position="32"/>
        <end position="50"/>
    </location>
</feature>
<keyword evidence="1" id="KW-1133">Transmembrane helix</keyword>
<sequence length="92" mass="10077">MPILFVVVPVGSLVYQRTLGGGMSKLQSASGTLLMAVYSTVNVTLTIFFISPFRKFTRRFTIDPVLKLLGVKINVTPVQPVATESLSFNVRT</sequence>
<keyword evidence="1" id="KW-0472">Membrane</keyword>
<evidence type="ECO:0000256" key="1">
    <source>
        <dbReference type="SAM" id="Phobius"/>
    </source>
</evidence>
<accession>A0A7E4UYQ4</accession>
<reference evidence="2" key="1">
    <citation type="journal article" date="2013" name="Genetics">
        <title>The draft genome and transcriptome of Panagrellus redivivus are shaped by the harsh demands of a free-living lifestyle.</title>
        <authorList>
            <person name="Srinivasan J."/>
            <person name="Dillman A.R."/>
            <person name="Macchietto M.G."/>
            <person name="Heikkinen L."/>
            <person name="Lakso M."/>
            <person name="Fracchia K.M."/>
            <person name="Antoshechkin I."/>
            <person name="Mortazavi A."/>
            <person name="Wong G."/>
            <person name="Sternberg P.W."/>
        </authorList>
    </citation>
    <scope>NUCLEOTIDE SEQUENCE [LARGE SCALE GENOMIC DNA]</scope>
    <source>
        <strain evidence="2">MT8872</strain>
    </source>
</reference>
<evidence type="ECO:0000313" key="3">
    <source>
        <dbReference type="WBParaSite" id="Pan_g14209.t1"/>
    </source>
</evidence>
<name>A0A7E4UYQ4_PANRE</name>
<keyword evidence="1" id="KW-0812">Transmembrane</keyword>
<keyword evidence="2" id="KW-1185">Reference proteome</keyword>
<protein>
    <submittedName>
        <fullName evidence="3">G_PROTEIN_RECEP_F1_2 domain-containing protein</fullName>
    </submittedName>
</protein>
<dbReference type="AlphaFoldDB" id="A0A7E4UYQ4"/>
<dbReference type="Proteomes" id="UP000492821">
    <property type="component" value="Unassembled WGS sequence"/>
</dbReference>
<organism evidence="2 3">
    <name type="scientific">Panagrellus redivivus</name>
    <name type="common">Microworm</name>
    <dbReference type="NCBI Taxonomy" id="6233"/>
    <lineage>
        <taxon>Eukaryota</taxon>
        <taxon>Metazoa</taxon>
        <taxon>Ecdysozoa</taxon>
        <taxon>Nematoda</taxon>
        <taxon>Chromadorea</taxon>
        <taxon>Rhabditida</taxon>
        <taxon>Tylenchina</taxon>
        <taxon>Panagrolaimomorpha</taxon>
        <taxon>Panagrolaimoidea</taxon>
        <taxon>Panagrolaimidae</taxon>
        <taxon>Panagrellus</taxon>
    </lineage>
</organism>
<dbReference type="WBParaSite" id="Pan_g14209.t1">
    <property type="protein sequence ID" value="Pan_g14209.t1"/>
    <property type="gene ID" value="Pan_g14209"/>
</dbReference>
<evidence type="ECO:0000313" key="2">
    <source>
        <dbReference type="Proteomes" id="UP000492821"/>
    </source>
</evidence>
<reference evidence="3" key="2">
    <citation type="submission" date="2020-10" db="UniProtKB">
        <authorList>
            <consortium name="WormBaseParasite"/>
        </authorList>
    </citation>
    <scope>IDENTIFICATION</scope>
</reference>